<evidence type="ECO:0000313" key="5">
    <source>
        <dbReference type="EMBL" id="SCW01926.1"/>
    </source>
</evidence>
<dbReference type="InterPro" id="IPR050559">
    <property type="entry name" value="P-Pant_transferase_sf"/>
</dbReference>
<dbReference type="EC" id="2.7.8.7" evidence="1"/>
<dbReference type="PANTHER" id="PTHR12215:SF10">
    <property type="entry name" value="L-AMINOADIPATE-SEMIALDEHYDE DEHYDROGENASE-PHOSPHOPANTETHEINYL TRANSFERASE"/>
    <property type="match status" value="1"/>
</dbReference>
<organism evidence="5 6">
    <name type="scientific">Lachancea fermentati</name>
    <name type="common">Zygosaccharomyces fermentati</name>
    <dbReference type="NCBI Taxonomy" id="4955"/>
    <lineage>
        <taxon>Eukaryota</taxon>
        <taxon>Fungi</taxon>
        <taxon>Dikarya</taxon>
        <taxon>Ascomycota</taxon>
        <taxon>Saccharomycotina</taxon>
        <taxon>Saccharomycetes</taxon>
        <taxon>Saccharomycetales</taxon>
        <taxon>Saccharomycetaceae</taxon>
        <taxon>Lachancea</taxon>
    </lineage>
</organism>
<reference evidence="6" key="1">
    <citation type="submission" date="2016-03" db="EMBL/GenBank/DDBJ databases">
        <authorList>
            <person name="Devillers H."/>
        </authorList>
    </citation>
    <scope>NUCLEOTIDE SEQUENCE [LARGE SCALE GENOMIC DNA]</scope>
</reference>
<dbReference type="AlphaFoldDB" id="A0A1G4MDR5"/>
<dbReference type="OrthoDB" id="26719at2759"/>
<evidence type="ECO:0000259" key="3">
    <source>
        <dbReference type="Pfam" id="PF01648"/>
    </source>
</evidence>
<dbReference type="SUPFAM" id="SSF56214">
    <property type="entry name" value="4'-phosphopantetheinyl transferase"/>
    <property type="match status" value="2"/>
</dbReference>
<evidence type="ECO:0000256" key="1">
    <source>
        <dbReference type="ARBA" id="ARBA00013172"/>
    </source>
</evidence>
<dbReference type="EMBL" id="LT598488">
    <property type="protein sequence ID" value="SCW01926.1"/>
    <property type="molecule type" value="Genomic_DNA"/>
</dbReference>
<feature type="domain" description="4'-phosphopantetheinyl transferase" evidence="3">
    <location>
        <begin position="123"/>
        <end position="219"/>
    </location>
</feature>
<dbReference type="Pfam" id="PF22624">
    <property type="entry name" value="AASDHPPT_N"/>
    <property type="match status" value="1"/>
</dbReference>
<dbReference type="Proteomes" id="UP000190831">
    <property type="component" value="Chromosome E"/>
</dbReference>
<feature type="domain" description="4'-phosphopantetheinyl transferase N-terminal" evidence="4">
    <location>
        <begin position="31"/>
        <end position="107"/>
    </location>
</feature>
<dbReference type="OMA" id="PWAGIFV"/>
<evidence type="ECO:0000256" key="2">
    <source>
        <dbReference type="ARBA" id="ARBA00022679"/>
    </source>
</evidence>
<evidence type="ECO:0000313" key="6">
    <source>
        <dbReference type="Proteomes" id="UP000190831"/>
    </source>
</evidence>
<evidence type="ECO:0000259" key="4">
    <source>
        <dbReference type="Pfam" id="PF22624"/>
    </source>
</evidence>
<dbReference type="InterPro" id="IPR055066">
    <property type="entry name" value="AASDHPPT_N"/>
</dbReference>
<dbReference type="InterPro" id="IPR037143">
    <property type="entry name" value="4-PPantetheinyl_Trfase_dom_sf"/>
</dbReference>
<name>A0A1G4MDR5_LACFM</name>
<dbReference type="STRING" id="4955.A0A1G4MDR5"/>
<proteinExistence type="predicted"/>
<dbReference type="Pfam" id="PF01648">
    <property type="entry name" value="ACPS"/>
    <property type="match status" value="1"/>
</dbReference>
<accession>A0A1G4MDR5</accession>
<dbReference type="InterPro" id="IPR008278">
    <property type="entry name" value="4-PPantetheinyl_Trfase_dom"/>
</dbReference>
<gene>
    <name evidence="5" type="ORF">LAFE_0E10308G</name>
</gene>
<keyword evidence="2" id="KW-0808">Transferase</keyword>
<dbReference type="GO" id="GO:0019878">
    <property type="term" value="P:lysine biosynthetic process via aminoadipic acid"/>
    <property type="evidence" value="ECO:0007669"/>
    <property type="project" value="TreeGrafter"/>
</dbReference>
<dbReference type="GO" id="GO:0008897">
    <property type="term" value="F:holo-[acyl-carrier-protein] synthase activity"/>
    <property type="evidence" value="ECO:0007669"/>
    <property type="project" value="UniProtKB-EC"/>
</dbReference>
<protein>
    <recommendedName>
        <fullName evidence="1">holo-[acyl-carrier-protein] synthase</fullName>
        <ecNumber evidence="1">2.7.8.7</ecNumber>
    </recommendedName>
</protein>
<dbReference type="GO" id="GO:0005829">
    <property type="term" value="C:cytosol"/>
    <property type="evidence" value="ECO:0007669"/>
    <property type="project" value="TreeGrafter"/>
</dbReference>
<sequence length="266" mass="30771">MEQLDRIIEQDDIKRCIIVLDAHDNYLEDEYQFERAMRFLPLNIQRRILNKRGDARNTALCNQLLQLITCSKFSKLPRQMIEFSHSEKGKPYLKNSTGLSFSMSNSDSRTAIYMKRTQGHSDVGMDMASTKDCQRWESNYLDLFQDIFSSEEYSFLRRAPRGDIRDKLFTHYWSLKEAYTKYTGTGLNCDLSRLDFGEIKAASLEEFREHISILDGKSFLFLSKWLTENSIVTVCDGPLTGSDESSSISVVELNVRTIVDNLDSMK</sequence>
<keyword evidence="6" id="KW-1185">Reference proteome</keyword>
<dbReference type="GO" id="GO:0000287">
    <property type="term" value="F:magnesium ion binding"/>
    <property type="evidence" value="ECO:0007669"/>
    <property type="project" value="InterPro"/>
</dbReference>
<dbReference type="PANTHER" id="PTHR12215">
    <property type="entry name" value="PHOSPHOPANTETHEINE TRANSFERASE"/>
    <property type="match status" value="1"/>
</dbReference>
<dbReference type="Gene3D" id="3.90.470.20">
    <property type="entry name" value="4'-phosphopantetheinyl transferase domain"/>
    <property type="match status" value="2"/>
</dbReference>